<comment type="caution">
    <text evidence="3">The sequence shown here is derived from an EMBL/GenBank/DDBJ whole genome shotgun (WGS) entry which is preliminary data.</text>
</comment>
<organism evidence="3 4">
    <name type="scientific">Puccinia graminis f. sp. tritici</name>
    <dbReference type="NCBI Taxonomy" id="56615"/>
    <lineage>
        <taxon>Eukaryota</taxon>
        <taxon>Fungi</taxon>
        <taxon>Dikarya</taxon>
        <taxon>Basidiomycota</taxon>
        <taxon>Pucciniomycotina</taxon>
        <taxon>Pucciniomycetes</taxon>
        <taxon>Pucciniales</taxon>
        <taxon>Pucciniaceae</taxon>
        <taxon>Puccinia</taxon>
    </lineage>
</organism>
<reference evidence="3 4" key="1">
    <citation type="submission" date="2019-05" db="EMBL/GenBank/DDBJ databases">
        <title>Emergence of the Ug99 lineage of the wheat stem rust pathogen through somatic hybridization.</title>
        <authorList>
            <person name="Li F."/>
            <person name="Upadhyaya N.M."/>
            <person name="Sperschneider J."/>
            <person name="Matny O."/>
            <person name="Nguyen-Phuc H."/>
            <person name="Mago R."/>
            <person name="Raley C."/>
            <person name="Miller M.E."/>
            <person name="Silverstein K.A.T."/>
            <person name="Henningsen E."/>
            <person name="Hirsch C.D."/>
            <person name="Visser B."/>
            <person name="Pretorius Z.A."/>
            <person name="Steffenson B.J."/>
            <person name="Schwessinger B."/>
            <person name="Dodds P.N."/>
            <person name="Figueroa M."/>
        </authorList>
    </citation>
    <scope>NUCLEOTIDE SEQUENCE [LARGE SCALE GENOMIC DNA]</scope>
    <source>
        <strain evidence="3">21-0</strain>
    </source>
</reference>
<name>A0A5B0QEP0_PUCGR</name>
<dbReference type="AlphaFoldDB" id="A0A5B0QEP0"/>
<keyword evidence="2" id="KW-0732">Signal</keyword>
<feature type="region of interest" description="Disordered" evidence="1">
    <location>
        <begin position="134"/>
        <end position="156"/>
    </location>
</feature>
<gene>
    <name evidence="3" type="ORF">PGT21_007571</name>
</gene>
<evidence type="ECO:0000256" key="1">
    <source>
        <dbReference type="SAM" id="MobiDB-lite"/>
    </source>
</evidence>
<feature type="signal peptide" evidence="2">
    <location>
        <begin position="1"/>
        <end position="22"/>
    </location>
</feature>
<dbReference type="Proteomes" id="UP000324748">
    <property type="component" value="Unassembled WGS sequence"/>
</dbReference>
<dbReference type="OrthoDB" id="10287585at2759"/>
<evidence type="ECO:0000313" key="4">
    <source>
        <dbReference type="Proteomes" id="UP000324748"/>
    </source>
</evidence>
<accession>A0A5B0QEP0</accession>
<feature type="chain" id="PRO_5023115786" evidence="2">
    <location>
        <begin position="23"/>
        <end position="156"/>
    </location>
</feature>
<evidence type="ECO:0000256" key="2">
    <source>
        <dbReference type="SAM" id="SignalP"/>
    </source>
</evidence>
<protein>
    <submittedName>
        <fullName evidence="3">Uncharacterized protein</fullName>
    </submittedName>
</protein>
<keyword evidence="4" id="KW-1185">Reference proteome</keyword>
<proteinExistence type="predicted"/>
<sequence>MKNINVFTVALVLGALISSTVATSRTITREEWQSRPIFDYDAPLEENWVEPIRFEGPSITRKSFRAGDGVVMLELNSDSDQKRVSIASTGRRGAYYIAQDVDTGNWLGELPILVGEVHILDGVEKIDLFLKKKAGPAPPAAGSEELSGKSLPQLST</sequence>
<evidence type="ECO:0000313" key="3">
    <source>
        <dbReference type="EMBL" id="KAA1111658.1"/>
    </source>
</evidence>
<dbReference type="EMBL" id="VSWC01000016">
    <property type="protein sequence ID" value="KAA1111658.1"/>
    <property type="molecule type" value="Genomic_DNA"/>
</dbReference>